<evidence type="ECO:0000313" key="2">
    <source>
        <dbReference type="Proteomes" id="UP001652740"/>
    </source>
</evidence>
<protein>
    <submittedName>
        <fullName evidence="3">Uncharacterized protein LOC113513308</fullName>
    </submittedName>
</protein>
<keyword evidence="2" id="KW-1185">Reference proteome</keyword>
<feature type="chain" id="PRO_5047475697" evidence="1">
    <location>
        <begin position="19"/>
        <end position="125"/>
    </location>
</feature>
<dbReference type="PROSITE" id="PS51257">
    <property type="entry name" value="PROKAR_LIPOPROTEIN"/>
    <property type="match status" value="1"/>
</dbReference>
<evidence type="ECO:0000313" key="3">
    <source>
        <dbReference type="RefSeq" id="XP_052756822.1"/>
    </source>
</evidence>
<keyword evidence="1" id="KW-0732">Signal</keyword>
<organism evidence="2 3">
    <name type="scientific">Galleria mellonella</name>
    <name type="common">Greater wax moth</name>
    <dbReference type="NCBI Taxonomy" id="7137"/>
    <lineage>
        <taxon>Eukaryota</taxon>
        <taxon>Metazoa</taxon>
        <taxon>Ecdysozoa</taxon>
        <taxon>Arthropoda</taxon>
        <taxon>Hexapoda</taxon>
        <taxon>Insecta</taxon>
        <taxon>Pterygota</taxon>
        <taxon>Neoptera</taxon>
        <taxon>Endopterygota</taxon>
        <taxon>Lepidoptera</taxon>
        <taxon>Glossata</taxon>
        <taxon>Ditrysia</taxon>
        <taxon>Pyraloidea</taxon>
        <taxon>Pyralidae</taxon>
        <taxon>Galleriinae</taxon>
        <taxon>Galleria</taxon>
    </lineage>
</organism>
<feature type="signal peptide" evidence="1">
    <location>
        <begin position="1"/>
        <end position="18"/>
    </location>
</feature>
<sequence>MKSTIFFTVSVLVVSCFAQRSPYAGRLPIGYPIMDTTSTTVSDLDNRFGEDVPVTTERLPIEANGDRELVNRLKKLPIDQQPFWLINWLHLEQMRQNPQTYQSKPNTFIDLVPSQNNQNINGQLS</sequence>
<proteinExistence type="predicted"/>
<evidence type="ECO:0000256" key="1">
    <source>
        <dbReference type="SAM" id="SignalP"/>
    </source>
</evidence>
<dbReference type="RefSeq" id="XP_052756822.1">
    <property type="nucleotide sequence ID" value="XM_052900862.1"/>
</dbReference>
<name>A0ABM3MZQ6_GALME</name>
<dbReference type="GeneID" id="113513308"/>
<gene>
    <name evidence="3" type="primary">LOC113513308</name>
</gene>
<reference evidence="3" key="1">
    <citation type="submission" date="2025-08" db="UniProtKB">
        <authorList>
            <consortium name="RefSeq"/>
        </authorList>
    </citation>
    <scope>IDENTIFICATION</scope>
    <source>
        <tissue evidence="3">Whole larvae</tissue>
    </source>
</reference>
<dbReference type="Proteomes" id="UP001652740">
    <property type="component" value="Unplaced"/>
</dbReference>
<accession>A0ABM3MZQ6</accession>